<gene>
    <name evidence="2" type="ORF">BVG16_26780</name>
</gene>
<proteinExistence type="predicted"/>
<dbReference type="AlphaFoldDB" id="A0A1T2X1D5"/>
<organism evidence="2 3">
    <name type="scientific">Paenibacillus selenitireducens</name>
    <dbReference type="NCBI Taxonomy" id="1324314"/>
    <lineage>
        <taxon>Bacteria</taxon>
        <taxon>Bacillati</taxon>
        <taxon>Bacillota</taxon>
        <taxon>Bacilli</taxon>
        <taxon>Bacillales</taxon>
        <taxon>Paenibacillaceae</taxon>
        <taxon>Paenibacillus</taxon>
    </lineage>
</organism>
<dbReference type="EMBL" id="MSZX01000014">
    <property type="protein sequence ID" value="OPA73701.1"/>
    <property type="molecule type" value="Genomic_DNA"/>
</dbReference>
<feature type="transmembrane region" description="Helical" evidence="1">
    <location>
        <begin position="7"/>
        <end position="25"/>
    </location>
</feature>
<protein>
    <submittedName>
        <fullName evidence="2">Uncharacterized protein</fullName>
    </submittedName>
</protein>
<reference evidence="2 3" key="1">
    <citation type="submission" date="2017-01" db="EMBL/GenBank/DDBJ databases">
        <title>Genome analysis of Paenibacillus selenitrireducens ES3-24.</title>
        <authorList>
            <person name="Xu D."/>
            <person name="Yao R."/>
            <person name="Zheng S."/>
        </authorList>
    </citation>
    <scope>NUCLEOTIDE SEQUENCE [LARGE SCALE GENOMIC DNA]</scope>
    <source>
        <strain evidence="2 3">ES3-24</strain>
    </source>
</reference>
<evidence type="ECO:0000313" key="3">
    <source>
        <dbReference type="Proteomes" id="UP000190188"/>
    </source>
</evidence>
<keyword evidence="1" id="KW-0812">Transmembrane</keyword>
<sequence length="127" mass="14824">MKMKSRRLWGVLLVMISISILLIYINRDHRSLEGNWVAKQISQEIGVDNELMKYNYWKIGQRSINLTSFDDVGDIEKKFNDTQADMAYTWNSDKQILLNGVIFDVSLKSKHMTLKSATFEIEFEQAD</sequence>
<keyword evidence="1" id="KW-1133">Transmembrane helix</keyword>
<name>A0A1T2X1D5_9BACL</name>
<dbReference type="Proteomes" id="UP000190188">
    <property type="component" value="Unassembled WGS sequence"/>
</dbReference>
<comment type="caution">
    <text evidence="2">The sequence shown here is derived from an EMBL/GenBank/DDBJ whole genome shotgun (WGS) entry which is preliminary data.</text>
</comment>
<evidence type="ECO:0000313" key="2">
    <source>
        <dbReference type="EMBL" id="OPA73701.1"/>
    </source>
</evidence>
<keyword evidence="3" id="KW-1185">Reference proteome</keyword>
<evidence type="ECO:0000256" key="1">
    <source>
        <dbReference type="SAM" id="Phobius"/>
    </source>
</evidence>
<accession>A0A1T2X1D5</accession>
<keyword evidence="1" id="KW-0472">Membrane</keyword>
<dbReference type="STRING" id="1324314.BVG16_26780"/>